<evidence type="ECO:0000313" key="2">
    <source>
        <dbReference type="EMBL" id="PDH38128.1"/>
    </source>
</evidence>
<dbReference type="AlphaFoldDB" id="A0A2A5WPD9"/>
<dbReference type="GO" id="GO:0005506">
    <property type="term" value="F:iron ion binding"/>
    <property type="evidence" value="ECO:0007669"/>
    <property type="project" value="InterPro"/>
</dbReference>
<dbReference type="Pfam" id="PF04116">
    <property type="entry name" value="FA_hydroxylase"/>
    <property type="match status" value="1"/>
</dbReference>
<comment type="caution">
    <text evidence="2">The sequence shown here is derived from an EMBL/GenBank/DDBJ whole genome shotgun (WGS) entry which is preliminary data.</text>
</comment>
<gene>
    <name evidence="2" type="ORF">CNE99_07340</name>
</gene>
<reference evidence="2 3" key="1">
    <citation type="submission" date="2017-08" db="EMBL/GenBank/DDBJ databases">
        <title>Fine stratification of microbial communities through a metagenomic profile of the photic zone.</title>
        <authorList>
            <person name="Haro-Moreno J.M."/>
            <person name="Lopez-Perez M."/>
            <person name="De La Torre J."/>
            <person name="Picazo A."/>
            <person name="Camacho A."/>
            <person name="Rodriguez-Valera F."/>
        </authorList>
    </citation>
    <scope>NUCLEOTIDE SEQUENCE [LARGE SCALE GENOMIC DNA]</scope>
    <source>
        <strain evidence="2">MED-G24</strain>
    </source>
</reference>
<dbReference type="InterPro" id="IPR006694">
    <property type="entry name" value="Fatty_acid_hydroxylase"/>
</dbReference>
<dbReference type="EMBL" id="NTKD01000040">
    <property type="protein sequence ID" value="PDH38128.1"/>
    <property type="molecule type" value="Genomic_DNA"/>
</dbReference>
<evidence type="ECO:0000313" key="3">
    <source>
        <dbReference type="Proteomes" id="UP000219327"/>
    </source>
</evidence>
<protein>
    <recommendedName>
        <fullName evidence="1">Fatty acid hydroxylase domain-containing protein</fullName>
    </recommendedName>
</protein>
<proteinExistence type="predicted"/>
<accession>A0A2A5WPD9</accession>
<sequence>MLIGDFFAFLSHVVRHKWQTAWWFHSVHHSQRELTYFSEYRSHPGDILVIAMVTAWPMFSFEQAAVPLAIVTWVRHFHTRFYQSNIKTNLVFLR</sequence>
<dbReference type="Proteomes" id="UP000219327">
    <property type="component" value="Unassembled WGS sequence"/>
</dbReference>
<evidence type="ECO:0000259" key="1">
    <source>
        <dbReference type="Pfam" id="PF04116"/>
    </source>
</evidence>
<dbReference type="GO" id="GO:0008610">
    <property type="term" value="P:lipid biosynthetic process"/>
    <property type="evidence" value="ECO:0007669"/>
    <property type="project" value="InterPro"/>
</dbReference>
<feature type="domain" description="Fatty acid hydroxylase" evidence="1">
    <location>
        <begin position="2"/>
        <end position="84"/>
    </location>
</feature>
<organism evidence="2 3">
    <name type="scientific">OM182 bacterium MED-G24</name>
    <dbReference type="NCBI Taxonomy" id="1986255"/>
    <lineage>
        <taxon>Bacteria</taxon>
        <taxon>Pseudomonadati</taxon>
        <taxon>Pseudomonadota</taxon>
        <taxon>Gammaproteobacteria</taxon>
        <taxon>OMG group</taxon>
        <taxon>OM182 clade</taxon>
    </lineage>
</organism>
<name>A0A2A5WPD9_9GAMM</name>
<dbReference type="GO" id="GO:0016491">
    <property type="term" value="F:oxidoreductase activity"/>
    <property type="evidence" value="ECO:0007669"/>
    <property type="project" value="InterPro"/>
</dbReference>